<sequence>MKVIEGDDGRRLRSLVLLKVAMASDASGIFSLSNPSNNDVVQTHPHHQTQDIAHIRVQNAKIESEMLNLDLGNSSYSQQRNLRSDQLWKHFEKDKGEDGTEWAICNYCLKKLVGSINSETKHLGNHFEKCRKKRNIGDRGGDHKPAEAGSLVSNPIFMEKESVIDKRMLDVEMEMVRMISKSGDRSSLDSIKADHIIHVYKQEKERVQKYLENLSCRLCLTIHRHRNNFWFLVHFIDDDWKLIEDMIISFRNIEEDSNILKCLKDVVLEWGIGKKISFIIKFCEAEKDHVDENVMSYNEITNWFTNRGSLPFVGKLLDIYSSEDMTDDYWHLCVNLNNVVFHKTNKIFYYVKETSSHQQNFQIAIERAKSLGKEMTAEFIPTKCKWNPGKQLVLKKHFWSWRI</sequence>
<keyword evidence="3" id="KW-0863">Zinc-finger</keyword>
<organism evidence="9 10">
    <name type="scientific">Xanthoceras sorbifolium</name>
    <dbReference type="NCBI Taxonomy" id="99658"/>
    <lineage>
        <taxon>Eukaryota</taxon>
        <taxon>Viridiplantae</taxon>
        <taxon>Streptophyta</taxon>
        <taxon>Embryophyta</taxon>
        <taxon>Tracheophyta</taxon>
        <taxon>Spermatophyta</taxon>
        <taxon>Magnoliopsida</taxon>
        <taxon>eudicotyledons</taxon>
        <taxon>Gunneridae</taxon>
        <taxon>Pentapetalae</taxon>
        <taxon>rosids</taxon>
        <taxon>malvids</taxon>
        <taxon>Sapindales</taxon>
        <taxon>Sapindaceae</taxon>
        <taxon>Xanthoceroideae</taxon>
        <taxon>Xanthoceras</taxon>
    </lineage>
</organism>
<dbReference type="InterPro" id="IPR052035">
    <property type="entry name" value="ZnF_BED_domain_contain"/>
</dbReference>
<dbReference type="Pfam" id="PF02892">
    <property type="entry name" value="zf-BED"/>
    <property type="match status" value="1"/>
</dbReference>
<dbReference type="SMART" id="SM00614">
    <property type="entry name" value="ZnF_BED"/>
    <property type="match status" value="1"/>
</dbReference>
<evidence type="ECO:0000256" key="1">
    <source>
        <dbReference type="ARBA" id="ARBA00004123"/>
    </source>
</evidence>
<dbReference type="SUPFAM" id="SSF57667">
    <property type="entry name" value="beta-beta-alpha zinc fingers"/>
    <property type="match status" value="1"/>
</dbReference>
<evidence type="ECO:0000259" key="8">
    <source>
        <dbReference type="Pfam" id="PF02892"/>
    </source>
</evidence>
<evidence type="ECO:0000313" key="10">
    <source>
        <dbReference type="Proteomes" id="UP000827721"/>
    </source>
</evidence>
<name>A0ABQ8IHE0_9ROSI</name>
<keyword evidence="10" id="KW-1185">Reference proteome</keyword>
<reference evidence="9 10" key="1">
    <citation type="submission" date="2021-02" db="EMBL/GenBank/DDBJ databases">
        <title>Plant Genome Project.</title>
        <authorList>
            <person name="Zhang R.-G."/>
        </authorList>
    </citation>
    <scope>NUCLEOTIDE SEQUENCE [LARGE SCALE GENOMIC DNA]</scope>
    <source>
        <tissue evidence="9">Leaves</tissue>
    </source>
</reference>
<gene>
    <name evidence="9" type="ORF">JRO89_XS02G0277000</name>
</gene>
<evidence type="ECO:0000256" key="2">
    <source>
        <dbReference type="ARBA" id="ARBA00022723"/>
    </source>
</evidence>
<keyword evidence="7" id="KW-0539">Nucleus</keyword>
<evidence type="ECO:0000256" key="5">
    <source>
        <dbReference type="ARBA" id="ARBA00023015"/>
    </source>
</evidence>
<keyword evidence="6" id="KW-0804">Transcription</keyword>
<dbReference type="Proteomes" id="UP000827721">
    <property type="component" value="Unassembled WGS sequence"/>
</dbReference>
<keyword evidence="2" id="KW-0479">Metal-binding</keyword>
<evidence type="ECO:0000256" key="4">
    <source>
        <dbReference type="ARBA" id="ARBA00022833"/>
    </source>
</evidence>
<evidence type="ECO:0000256" key="7">
    <source>
        <dbReference type="ARBA" id="ARBA00023242"/>
    </source>
</evidence>
<dbReference type="EMBL" id="JAFEMO010000002">
    <property type="protein sequence ID" value="KAH7576011.1"/>
    <property type="molecule type" value="Genomic_DNA"/>
</dbReference>
<dbReference type="PANTHER" id="PTHR46481">
    <property type="entry name" value="ZINC FINGER BED DOMAIN-CONTAINING PROTEIN 4"/>
    <property type="match status" value="1"/>
</dbReference>
<comment type="caution">
    <text evidence="9">The sequence shown here is derived from an EMBL/GenBank/DDBJ whole genome shotgun (WGS) entry which is preliminary data.</text>
</comment>
<proteinExistence type="predicted"/>
<keyword evidence="4" id="KW-0862">Zinc</keyword>
<evidence type="ECO:0000256" key="6">
    <source>
        <dbReference type="ARBA" id="ARBA00023163"/>
    </source>
</evidence>
<dbReference type="PANTHER" id="PTHR46481:SF10">
    <property type="entry name" value="ZINC FINGER BED DOMAIN-CONTAINING PROTEIN 39"/>
    <property type="match status" value="1"/>
</dbReference>
<feature type="domain" description="BED-type" evidence="8">
    <location>
        <begin position="86"/>
        <end position="128"/>
    </location>
</feature>
<protein>
    <recommendedName>
        <fullName evidence="8">BED-type domain-containing protein</fullName>
    </recommendedName>
</protein>
<evidence type="ECO:0000256" key="3">
    <source>
        <dbReference type="ARBA" id="ARBA00022771"/>
    </source>
</evidence>
<dbReference type="InterPro" id="IPR003656">
    <property type="entry name" value="Znf_BED"/>
</dbReference>
<evidence type="ECO:0000313" key="9">
    <source>
        <dbReference type="EMBL" id="KAH7576011.1"/>
    </source>
</evidence>
<dbReference type="InterPro" id="IPR036236">
    <property type="entry name" value="Znf_C2H2_sf"/>
</dbReference>
<keyword evidence="5" id="KW-0805">Transcription regulation</keyword>
<comment type="subcellular location">
    <subcellularLocation>
        <location evidence="1">Nucleus</location>
    </subcellularLocation>
</comment>
<accession>A0ABQ8IHE0</accession>